<gene>
    <name evidence="7" type="ORF">O3I_025505</name>
</gene>
<evidence type="ECO:0000256" key="2">
    <source>
        <dbReference type="ARBA" id="ARBA00008138"/>
    </source>
</evidence>
<dbReference type="eggNOG" id="COG3315">
    <property type="taxonomic scope" value="Bacteria"/>
</dbReference>
<evidence type="ECO:0000313" key="8">
    <source>
        <dbReference type="Proteomes" id="UP000006304"/>
    </source>
</evidence>
<name>K0F006_NOCB7</name>
<dbReference type="InterPro" id="IPR029063">
    <property type="entry name" value="SAM-dependent_MTases_sf"/>
</dbReference>
<reference evidence="7 8" key="1">
    <citation type="journal article" date="2012" name="J. Bacteriol.">
        <title>Complete genome sequence of Nocardia brasiliensis HUJEG-1.</title>
        <authorList>
            <person name="Vera-Cabrera L."/>
            <person name="Ortiz-Lopez R."/>
            <person name="Elizondo-Gonzalez R."/>
            <person name="Perez-Maya A.A."/>
            <person name="Ocampo-Candiani J."/>
        </authorList>
    </citation>
    <scope>NUCLEOTIDE SEQUENCE [LARGE SCALE GENOMIC DNA]</scope>
    <source>
        <strain evidence="8">ATCC 700358</strain>
    </source>
</reference>
<keyword evidence="4 7" id="KW-0808">Transferase</keyword>
<evidence type="ECO:0000256" key="3">
    <source>
        <dbReference type="ARBA" id="ARBA00022603"/>
    </source>
</evidence>
<keyword evidence="8" id="KW-1185">Reference proteome</keyword>
<dbReference type="InterPro" id="IPR011610">
    <property type="entry name" value="SAM_mthyl_Trfase_ML2640-like"/>
</dbReference>
<dbReference type="Pfam" id="PF04072">
    <property type="entry name" value="LCM"/>
    <property type="match status" value="1"/>
</dbReference>
<dbReference type="SUPFAM" id="SSF53335">
    <property type="entry name" value="S-adenosyl-L-methionine-dependent methyltransferases"/>
    <property type="match status" value="1"/>
</dbReference>
<dbReference type="AlphaFoldDB" id="K0F006"/>
<protein>
    <recommendedName>
        <fullName evidence="6">S-adenosyl-L-methionine-dependent methyltransferase</fullName>
        <ecNumber evidence="6">2.1.1.-</ecNumber>
    </recommendedName>
</protein>
<evidence type="ECO:0000256" key="5">
    <source>
        <dbReference type="ARBA" id="ARBA00022691"/>
    </source>
</evidence>
<dbReference type="FunFam" id="3.40.50.150:FF:000152">
    <property type="entry name" value="S-adenosyl-L-methionine-dependent methyltransferase"/>
    <property type="match status" value="1"/>
</dbReference>
<dbReference type="HOGENOM" id="CLU_056160_2_1_11"/>
<dbReference type="InterPro" id="IPR007213">
    <property type="entry name" value="Ppm1/Ppm2/Tcmp"/>
</dbReference>
<accession>K0F006</accession>
<proteinExistence type="inferred from homology"/>
<dbReference type="PANTHER" id="PTHR43619:SF2">
    <property type="entry name" value="S-ADENOSYL-L-METHIONINE-DEPENDENT METHYLTRANSFERASES SUPERFAMILY PROTEIN"/>
    <property type="match status" value="1"/>
</dbReference>
<dbReference type="GO" id="GO:0032259">
    <property type="term" value="P:methylation"/>
    <property type="evidence" value="ECO:0007669"/>
    <property type="project" value="UniProtKB-KW"/>
</dbReference>
<keyword evidence="5 6" id="KW-0949">S-adenosyl-L-methionine</keyword>
<evidence type="ECO:0000256" key="4">
    <source>
        <dbReference type="ARBA" id="ARBA00022679"/>
    </source>
</evidence>
<organism evidence="7 8">
    <name type="scientific">Nocardia brasiliensis (strain ATCC 700358 / HUJEG-1)</name>
    <dbReference type="NCBI Taxonomy" id="1133849"/>
    <lineage>
        <taxon>Bacteria</taxon>
        <taxon>Bacillati</taxon>
        <taxon>Actinomycetota</taxon>
        <taxon>Actinomycetes</taxon>
        <taxon>Mycobacteriales</taxon>
        <taxon>Nocardiaceae</taxon>
        <taxon>Nocardia</taxon>
    </lineage>
</organism>
<dbReference type="Proteomes" id="UP000006304">
    <property type="component" value="Chromosome"/>
</dbReference>
<comment type="similarity">
    <text evidence="2 6">Belongs to the UPF0677 family.</text>
</comment>
<evidence type="ECO:0000256" key="6">
    <source>
        <dbReference type="RuleBase" id="RU362030"/>
    </source>
</evidence>
<keyword evidence="3 6" id="KW-0489">Methyltransferase</keyword>
<evidence type="ECO:0000313" key="7">
    <source>
        <dbReference type="EMBL" id="AFU03052.1"/>
    </source>
</evidence>
<comment type="function">
    <text evidence="1 6">Exhibits S-adenosyl-L-methionine-dependent methyltransferase activity.</text>
</comment>
<dbReference type="KEGG" id="nbr:O3I_025505"/>
<evidence type="ECO:0000256" key="1">
    <source>
        <dbReference type="ARBA" id="ARBA00003907"/>
    </source>
</evidence>
<dbReference type="STRING" id="1133849.O3I_025505"/>
<dbReference type="EC" id="2.1.1.-" evidence="6"/>
<dbReference type="EMBL" id="CP003876">
    <property type="protein sequence ID" value="AFU03052.1"/>
    <property type="molecule type" value="Genomic_DNA"/>
</dbReference>
<dbReference type="NCBIfam" id="TIGR00027">
    <property type="entry name" value="mthyl_TIGR00027"/>
    <property type="match status" value="1"/>
</dbReference>
<dbReference type="Gene3D" id="3.40.50.150">
    <property type="entry name" value="Vaccinia Virus protein VP39"/>
    <property type="match status" value="1"/>
</dbReference>
<dbReference type="GO" id="GO:0008168">
    <property type="term" value="F:methyltransferase activity"/>
    <property type="evidence" value="ECO:0007669"/>
    <property type="project" value="UniProtKB-UniRule"/>
</dbReference>
<dbReference type="PANTHER" id="PTHR43619">
    <property type="entry name" value="S-ADENOSYL-L-METHIONINE-DEPENDENT METHYLTRANSFERASE YKTD-RELATED"/>
    <property type="match status" value="1"/>
</dbReference>
<sequence length="311" mass="33956">MQYFHPAGTLAIVRTEGDTWDITTSVGSTALFVAAARALAGRRPDPLVVDPFAEIFTRAAGPEWADLLDGKAPDHPLLTPGFGPTFQTFLEARTKYFDDYFAAATAAGVRQVVILAAGLDARAYRLPWPDGTVVYELDQPRVLEFKRQTLAAHGDEPRAERREVPVDLREDWPKALRAKGFDPTAPTAWLAEGLLLYLPAAAVDQLFAHIAQLSAPGSRVAIEELDVVPEATRAALDRQPESPLNGGTDWVHLIYNERRSDAAQWFGARGWHTAGRTLPDYLAAVGREFDTAAPDAQVVPSLARLVTAIRP</sequence>